<dbReference type="InParanoid" id="A0A165LJ75"/>
<dbReference type="InterPro" id="IPR001810">
    <property type="entry name" value="F-box_dom"/>
</dbReference>
<dbReference type="InterPro" id="IPR036047">
    <property type="entry name" value="F-box-like_dom_sf"/>
</dbReference>
<evidence type="ECO:0000313" key="3">
    <source>
        <dbReference type="EMBL" id="KZV97921.1"/>
    </source>
</evidence>
<name>A0A165LJ75_EXIGL</name>
<dbReference type="Proteomes" id="UP000077266">
    <property type="component" value="Unassembled WGS sequence"/>
</dbReference>
<feature type="domain" description="F-box" evidence="2">
    <location>
        <begin position="53"/>
        <end position="85"/>
    </location>
</feature>
<sequence>MADMRISTGPERHDRGTESHSTTTQATKSKRDRKRRRVSQTNSSMLPASGLASSLPDEILLNIFTHGRWFPDELAFAARVCRRWAPASTQVLYSDLELIVCLYGYRVIEAPPNTPMPVRPMDLHERANSVAQTMRNSPYLCALVRELYVEIYVHSPTVDLDVDSLLGWTALIPDPGLRVLVMKTNSDAAATILLRAPALRNVRGLYLRVETVGHTISAALAAEIIAVPHRIEHLELSGVEVTHLPPALPHLRTLRLLLFDPARICEILEGVQVPALHTLCLVPSTSESHTDCFQRLTRYIGRCSAVVLRVNHELALELTLSDLGAVEELYVDVDDAYIDKSLVRALVSGCGGRVRVMRLDGYSAPDMQRHSFTTHRGVRVEYVSYSYPASCPVSQSHSHTDSDSTSTSDSDSD</sequence>
<proteinExistence type="predicted"/>
<protein>
    <recommendedName>
        <fullName evidence="2">F-box domain-containing protein</fullName>
    </recommendedName>
</protein>
<keyword evidence="4" id="KW-1185">Reference proteome</keyword>
<accession>A0A165LJ75</accession>
<feature type="compositionally biased region" description="Basic residues" evidence="1">
    <location>
        <begin position="28"/>
        <end position="38"/>
    </location>
</feature>
<organism evidence="3 4">
    <name type="scientific">Exidia glandulosa HHB12029</name>
    <dbReference type="NCBI Taxonomy" id="1314781"/>
    <lineage>
        <taxon>Eukaryota</taxon>
        <taxon>Fungi</taxon>
        <taxon>Dikarya</taxon>
        <taxon>Basidiomycota</taxon>
        <taxon>Agaricomycotina</taxon>
        <taxon>Agaricomycetes</taxon>
        <taxon>Auriculariales</taxon>
        <taxon>Exidiaceae</taxon>
        <taxon>Exidia</taxon>
    </lineage>
</organism>
<evidence type="ECO:0000256" key="1">
    <source>
        <dbReference type="SAM" id="MobiDB-lite"/>
    </source>
</evidence>
<dbReference type="Gene3D" id="1.20.1280.50">
    <property type="match status" value="1"/>
</dbReference>
<dbReference type="AlphaFoldDB" id="A0A165LJ75"/>
<feature type="compositionally biased region" description="Low complexity" evidence="1">
    <location>
        <begin position="403"/>
        <end position="413"/>
    </location>
</feature>
<reference evidence="3 4" key="1">
    <citation type="journal article" date="2016" name="Mol. Biol. Evol.">
        <title>Comparative Genomics of Early-Diverging Mushroom-Forming Fungi Provides Insights into the Origins of Lignocellulose Decay Capabilities.</title>
        <authorList>
            <person name="Nagy L.G."/>
            <person name="Riley R."/>
            <person name="Tritt A."/>
            <person name="Adam C."/>
            <person name="Daum C."/>
            <person name="Floudas D."/>
            <person name="Sun H."/>
            <person name="Yadav J.S."/>
            <person name="Pangilinan J."/>
            <person name="Larsson K.H."/>
            <person name="Matsuura K."/>
            <person name="Barry K."/>
            <person name="Labutti K."/>
            <person name="Kuo R."/>
            <person name="Ohm R.A."/>
            <person name="Bhattacharya S.S."/>
            <person name="Shirouzu T."/>
            <person name="Yoshinaga Y."/>
            <person name="Martin F.M."/>
            <person name="Grigoriev I.V."/>
            <person name="Hibbett D.S."/>
        </authorList>
    </citation>
    <scope>NUCLEOTIDE SEQUENCE [LARGE SCALE GENOMIC DNA]</scope>
    <source>
        <strain evidence="3 4">HHB12029</strain>
    </source>
</reference>
<evidence type="ECO:0000259" key="2">
    <source>
        <dbReference type="Pfam" id="PF12937"/>
    </source>
</evidence>
<dbReference type="EMBL" id="KV425924">
    <property type="protein sequence ID" value="KZV97921.1"/>
    <property type="molecule type" value="Genomic_DNA"/>
</dbReference>
<feature type="region of interest" description="Disordered" evidence="1">
    <location>
        <begin position="391"/>
        <end position="413"/>
    </location>
</feature>
<gene>
    <name evidence="3" type="ORF">EXIGLDRAFT_832535</name>
</gene>
<dbReference type="SUPFAM" id="SSF81383">
    <property type="entry name" value="F-box domain"/>
    <property type="match status" value="1"/>
</dbReference>
<feature type="region of interest" description="Disordered" evidence="1">
    <location>
        <begin position="1"/>
        <end position="49"/>
    </location>
</feature>
<dbReference type="Pfam" id="PF12937">
    <property type="entry name" value="F-box-like"/>
    <property type="match status" value="1"/>
</dbReference>
<evidence type="ECO:0000313" key="4">
    <source>
        <dbReference type="Proteomes" id="UP000077266"/>
    </source>
</evidence>